<dbReference type="KEGG" id="cfus:CYFUS_004244"/>
<protein>
    <submittedName>
        <fullName evidence="1">Transposase</fullName>
    </submittedName>
</protein>
<dbReference type="Proteomes" id="UP000217257">
    <property type="component" value="Chromosome"/>
</dbReference>
<accession>A0A250J4D2</accession>
<name>A0A250J4D2_9BACT</name>
<evidence type="ECO:0000313" key="1">
    <source>
        <dbReference type="EMBL" id="ATB38809.1"/>
    </source>
</evidence>
<organism evidence="1 2">
    <name type="scientific">Cystobacter fuscus</name>
    <dbReference type="NCBI Taxonomy" id="43"/>
    <lineage>
        <taxon>Bacteria</taxon>
        <taxon>Pseudomonadati</taxon>
        <taxon>Myxococcota</taxon>
        <taxon>Myxococcia</taxon>
        <taxon>Myxococcales</taxon>
        <taxon>Cystobacterineae</taxon>
        <taxon>Archangiaceae</taxon>
        <taxon>Cystobacter</taxon>
    </lineage>
</organism>
<evidence type="ECO:0000313" key="2">
    <source>
        <dbReference type="Proteomes" id="UP000217257"/>
    </source>
</evidence>
<dbReference type="EMBL" id="CP022098">
    <property type="protein sequence ID" value="ATB38809.1"/>
    <property type="molecule type" value="Genomic_DNA"/>
</dbReference>
<dbReference type="AlphaFoldDB" id="A0A250J4D2"/>
<gene>
    <name evidence="1" type="ORF">CYFUS_004244</name>
</gene>
<reference evidence="1 2" key="1">
    <citation type="submission" date="2017-06" db="EMBL/GenBank/DDBJ databases">
        <title>Sequencing and comparative analysis of myxobacterial genomes.</title>
        <authorList>
            <person name="Rupp O."/>
            <person name="Goesmann A."/>
            <person name="Sogaard-Andersen L."/>
        </authorList>
    </citation>
    <scope>NUCLEOTIDE SEQUENCE [LARGE SCALE GENOMIC DNA]</scope>
    <source>
        <strain evidence="1 2">DSM 52655</strain>
    </source>
</reference>
<proteinExistence type="predicted"/>
<sequence length="66" mass="8016">MRLQPRIARRGIDASKGLDRHRWVAERTLAWLPRYRRLTIRYEVRDNVHFARLQLACRLILFSQLS</sequence>